<keyword evidence="6" id="KW-1185">Reference proteome</keyword>
<dbReference type="SUPFAM" id="SSF46785">
    <property type="entry name" value="Winged helix' DNA-binding domain"/>
    <property type="match status" value="1"/>
</dbReference>
<dbReference type="Gene3D" id="3.40.190.290">
    <property type="match status" value="1"/>
</dbReference>
<dbReference type="InterPro" id="IPR036388">
    <property type="entry name" value="WH-like_DNA-bd_sf"/>
</dbReference>
<dbReference type="Proteomes" id="UP000188604">
    <property type="component" value="Chromosome"/>
</dbReference>
<dbReference type="InterPro" id="IPR036390">
    <property type="entry name" value="WH_DNA-bd_sf"/>
</dbReference>
<dbReference type="PANTHER" id="PTHR30419">
    <property type="entry name" value="HTH-TYPE TRANSCRIPTIONAL REGULATOR YBHD"/>
    <property type="match status" value="1"/>
</dbReference>
<dbReference type="STRING" id="320497.A0U93_12470"/>
<dbReference type="GO" id="GO:0005829">
    <property type="term" value="C:cytosol"/>
    <property type="evidence" value="ECO:0007669"/>
    <property type="project" value="TreeGrafter"/>
</dbReference>
<dbReference type="SUPFAM" id="SSF53850">
    <property type="entry name" value="Periplasmic binding protein-like II"/>
    <property type="match status" value="1"/>
</dbReference>
<comment type="similarity">
    <text evidence="1">Belongs to the LysR transcriptional regulatory family.</text>
</comment>
<evidence type="ECO:0000313" key="5">
    <source>
        <dbReference type="EMBL" id="AQS88611.1"/>
    </source>
</evidence>
<dbReference type="PANTHER" id="PTHR30419:SF8">
    <property type="entry name" value="NITROGEN ASSIMILATION TRANSCRIPTIONAL ACTIVATOR-RELATED"/>
    <property type="match status" value="1"/>
</dbReference>
<keyword evidence="2" id="KW-0805">Transcription regulation</keyword>
<name>A0A1U9KRZ4_9PROT</name>
<dbReference type="AlphaFoldDB" id="A0A1U9KRZ4"/>
<dbReference type="InterPro" id="IPR005119">
    <property type="entry name" value="LysR_subst-bd"/>
</dbReference>
<dbReference type="InterPro" id="IPR000847">
    <property type="entry name" value="LysR_HTH_N"/>
</dbReference>
<evidence type="ECO:0000256" key="4">
    <source>
        <dbReference type="ARBA" id="ARBA00023163"/>
    </source>
</evidence>
<dbReference type="InterPro" id="IPR050950">
    <property type="entry name" value="HTH-type_LysR_regulators"/>
</dbReference>
<dbReference type="GO" id="GO:0003700">
    <property type="term" value="F:DNA-binding transcription factor activity"/>
    <property type="evidence" value="ECO:0007669"/>
    <property type="project" value="InterPro"/>
</dbReference>
<accession>A0A1U9KRZ4</accession>
<evidence type="ECO:0000256" key="1">
    <source>
        <dbReference type="ARBA" id="ARBA00009437"/>
    </source>
</evidence>
<dbReference type="KEGG" id="nch:A0U93_12470"/>
<sequence length="318" mass="34592">MLDSLKIQNRLKLRHLTLLIALDESHSLHKAAERMNLSQPSLSKMLQDVEHALETPLFDRTPHGVHPTASGVLAARYARLILNDLDRMQRDIDHMRNGVAGSVRLGAIVAGLPRIVSPAMAQVAVTAPHIAMSLHMDTSDALMVGLRSGRYDFVIGRTLGLDRNPGLTCLELGAEPLCVVVGRDHAPEDAGNLTLADLVTWNWVLQTAPSPMRRAVEAAFTMALLPAPLCPVEVSSMFATADLLRHAPLLSVMPCDVAEHYENSGIIKKLSVPMPDLLGHFFLITMDERPLTPAALHVRGAILAQVIGNPDRPFPICS</sequence>
<gene>
    <name evidence="5" type="ORF">A0U93_12470</name>
</gene>
<dbReference type="Pfam" id="PF00126">
    <property type="entry name" value="HTH_1"/>
    <property type="match status" value="1"/>
</dbReference>
<evidence type="ECO:0000256" key="3">
    <source>
        <dbReference type="ARBA" id="ARBA00023125"/>
    </source>
</evidence>
<dbReference type="Gene3D" id="1.10.10.10">
    <property type="entry name" value="Winged helix-like DNA-binding domain superfamily/Winged helix DNA-binding domain"/>
    <property type="match status" value="1"/>
</dbReference>
<dbReference type="PROSITE" id="PS50931">
    <property type="entry name" value="HTH_LYSR"/>
    <property type="match status" value="1"/>
</dbReference>
<evidence type="ECO:0000313" key="6">
    <source>
        <dbReference type="Proteomes" id="UP000188604"/>
    </source>
</evidence>
<dbReference type="RefSeq" id="WP_169852767.1">
    <property type="nucleotide sequence ID" value="NZ_BJXS01000006.1"/>
</dbReference>
<keyword evidence="3" id="KW-0238">DNA-binding</keyword>
<dbReference type="Pfam" id="PF03466">
    <property type="entry name" value="LysR_substrate"/>
    <property type="match status" value="1"/>
</dbReference>
<dbReference type="EMBL" id="CP014691">
    <property type="protein sequence ID" value="AQS88611.1"/>
    <property type="molecule type" value="Genomic_DNA"/>
</dbReference>
<dbReference type="GO" id="GO:0003677">
    <property type="term" value="F:DNA binding"/>
    <property type="evidence" value="ECO:0007669"/>
    <property type="project" value="UniProtKB-KW"/>
</dbReference>
<proteinExistence type="inferred from homology"/>
<evidence type="ECO:0000256" key="2">
    <source>
        <dbReference type="ARBA" id="ARBA00023015"/>
    </source>
</evidence>
<dbReference type="PRINTS" id="PR00039">
    <property type="entry name" value="HTHLYSR"/>
</dbReference>
<organism evidence="5 6">
    <name type="scientific">Neoasaia chiangmaiensis</name>
    <dbReference type="NCBI Taxonomy" id="320497"/>
    <lineage>
        <taxon>Bacteria</taxon>
        <taxon>Pseudomonadati</taxon>
        <taxon>Pseudomonadota</taxon>
        <taxon>Alphaproteobacteria</taxon>
        <taxon>Acetobacterales</taxon>
        <taxon>Acetobacteraceae</taxon>
        <taxon>Neoasaia</taxon>
    </lineage>
</organism>
<reference evidence="5 6" key="1">
    <citation type="submission" date="2016-03" db="EMBL/GenBank/DDBJ databases">
        <title>Acetic acid bacteria sequencing.</title>
        <authorList>
            <person name="Brandt J."/>
            <person name="Jakob F."/>
            <person name="Vogel R.F."/>
        </authorList>
    </citation>
    <scope>NUCLEOTIDE SEQUENCE [LARGE SCALE GENOMIC DNA]</scope>
    <source>
        <strain evidence="5 6">NBRC 101099</strain>
    </source>
</reference>
<protein>
    <submittedName>
        <fullName evidence="5">Uncharacterized protein</fullName>
    </submittedName>
</protein>
<keyword evidence="4" id="KW-0804">Transcription</keyword>